<evidence type="ECO:0000313" key="3">
    <source>
        <dbReference type="EMBL" id="MSS38682.1"/>
    </source>
</evidence>
<dbReference type="Proteomes" id="UP000429958">
    <property type="component" value="Unassembled WGS sequence"/>
</dbReference>
<sequence>MPLLPAWKLSTAFSLTFSYTSLKSSYKLLVINIIHLKLSFCLYTNSIWRCKLIMTTAERLKDLRERYQLSQHDVAKILKVSPALISSYERNERMPSPAKLISLADLYHTTTDYLLCRNRTTEELSLSVEGLSQKQIKLLRELVDTMKK</sequence>
<evidence type="ECO:0000259" key="2">
    <source>
        <dbReference type="PROSITE" id="PS50943"/>
    </source>
</evidence>
<protein>
    <submittedName>
        <fullName evidence="3">Helix-turn-helix transcriptional regulator</fullName>
    </submittedName>
</protein>
<organism evidence="3 4">
    <name type="scientific">Clostridium porci</name>
    <dbReference type="NCBI Taxonomy" id="2605778"/>
    <lineage>
        <taxon>Bacteria</taxon>
        <taxon>Bacillati</taxon>
        <taxon>Bacillota</taxon>
        <taxon>Clostridia</taxon>
        <taxon>Eubacteriales</taxon>
        <taxon>Clostridiaceae</taxon>
        <taxon>Clostridium</taxon>
    </lineage>
</organism>
<dbReference type="Gene3D" id="1.10.260.40">
    <property type="entry name" value="lambda repressor-like DNA-binding domains"/>
    <property type="match status" value="1"/>
</dbReference>
<dbReference type="PANTHER" id="PTHR46558">
    <property type="entry name" value="TRACRIPTIONAL REGULATORY PROTEIN-RELATED-RELATED"/>
    <property type="match status" value="1"/>
</dbReference>
<dbReference type="InterPro" id="IPR010982">
    <property type="entry name" value="Lambda_DNA-bd_dom_sf"/>
</dbReference>
<dbReference type="Pfam" id="PF01381">
    <property type="entry name" value="HTH_3"/>
    <property type="match status" value="1"/>
</dbReference>
<dbReference type="CDD" id="cd00093">
    <property type="entry name" value="HTH_XRE"/>
    <property type="match status" value="1"/>
</dbReference>
<dbReference type="InterPro" id="IPR001387">
    <property type="entry name" value="Cro/C1-type_HTH"/>
</dbReference>
<dbReference type="SMART" id="SM00530">
    <property type="entry name" value="HTH_XRE"/>
    <property type="match status" value="1"/>
</dbReference>
<dbReference type="PANTHER" id="PTHR46558:SF13">
    <property type="entry name" value="HTH-TYPE TRANSCRIPTIONAL REGULATOR IMMR"/>
    <property type="match status" value="1"/>
</dbReference>
<dbReference type="EMBL" id="VUMD01000036">
    <property type="protein sequence ID" value="MSS38682.1"/>
    <property type="molecule type" value="Genomic_DNA"/>
</dbReference>
<dbReference type="AlphaFoldDB" id="A0A7X2NPM7"/>
<comment type="caution">
    <text evidence="3">The sequence shown here is derived from an EMBL/GenBank/DDBJ whole genome shotgun (WGS) entry which is preliminary data.</text>
</comment>
<name>A0A7X2NPM7_9CLOT</name>
<dbReference type="SUPFAM" id="SSF47413">
    <property type="entry name" value="lambda repressor-like DNA-binding domains"/>
    <property type="match status" value="1"/>
</dbReference>
<keyword evidence="4" id="KW-1185">Reference proteome</keyword>
<reference evidence="3 4" key="1">
    <citation type="submission" date="2019-08" db="EMBL/GenBank/DDBJ databases">
        <title>In-depth cultivation of the pig gut microbiome towards novel bacterial diversity and tailored functional studies.</title>
        <authorList>
            <person name="Wylensek D."/>
            <person name="Hitch T.C.A."/>
            <person name="Clavel T."/>
        </authorList>
    </citation>
    <scope>NUCLEOTIDE SEQUENCE [LARGE SCALE GENOMIC DNA]</scope>
    <source>
        <strain evidence="3 4">WCA-389-WT-23D1</strain>
    </source>
</reference>
<feature type="domain" description="HTH cro/C1-type" evidence="2">
    <location>
        <begin position="60"/>
        <end position="114"/>
    </location>
</feature>
<accession>A0A7X2NPM7</accession>
<gene>
    <name evidence="3" type="ORF">FYJ39_19805</name>
</gene>
<proteinExistence type="predicted"/>
<evidence type="ECO:0000256" key="1">
    <source>
        <dbReference type="ARBA" id="ARBA00023125"/>
    </source>
</evidence>
<evidence type="ECO:0000313" key="4">
    <source>
        <dbReference type="Proteomes" id="UP000429958"/>
    </source>
</evidence>
<keyword evidence="1" id="KW-0238">DNA-binding</keyword>
<dbReference type="PROSITE" id="PS50943">
    <property type="entry name" value="HTH_CROC1"/>
    <property type="match status" value="1"/>
</dbReference>
<dbReference type="GO" id="GO:0003677">
    <property type="term" value="F:DNA binding"/>
    <property type="evidence" value="ECO:0007669"/>
    <property type="project" value="UniProtKB-KW"/>
</dbReference>